<dbReference type="EMBL" id="AMZH03000797">
    <property type="protein sequence ID" value="RRT81913.1"/>
    <property type="molecule type" value="Genomic_DNA"/>
</dbReference>
<feature type="domain" description="Neprosin PEP catalytic" evidence="2">
    <location>
        <begin position="51"/>
        <end position="102"/>
    </location>
</feature>
<evidence type="ECO:0000313" key="4">
    <source>
        <dbReference type="Proteomes" id="UP000287651"/>
    </source>
</evidence>
<dbReference type="Proteomes" id="UP000287651">
    <property type="component" value="Unassembled WGS sequence"/>
</dbReference>
<protein>
    <recommendedName>
        <fullName evidence="2">Neprosin PEP catalytic domain-containing protein</fullName>
    </recommendedName>
</protein>
<proteinExistence type="predicted"/>
<evidence type="ECO:0000259" key="2">
    <source>
        <dbReference type="Pfam" id="PF03080"/>
    </source>
</evidence>
<accession>A0A427B070</accession>
<dbReference type="InterPro" id="IPR004314">
    <property type="entry name" value="Neprosin"/>
</dbReference>
<feature type="region of interest" description="Disordered" evidence="1">
    <location>
        <begin position="1"/>
        <end position="32"/>
    </location>
</feature>
<dbReference type="Pfam" id="PF03080">
    <property type="entry name" value="Neprosin"/>
    <property type="match status" value="1"/>
</dbReference>
<evidence type="ECO:0000256" key="1">
    <source>
        <dbReference type="SAM" id="MobiDB-lite"/>
    </source>
</evidence>
<dbReference type="AlphaFoldDB" id="A0A427B070"/>
<reference evidence="3 4" key="1">
    <citation type="journal article" date="2014" name="Agronomy (Basel)">
        <title>A Draft Genome Sequence for Ensete ventricosum, the Drought-Tolerant Tree Against Hunger.</title>
        <authorList>
            <person name="Harrison J."/>
            <person name="Moore K.A."/>
            <person name="Paszkiewicz K."/>
            <person name="Jones T."/>
            <person name="Grant M."/>
            <person name="Ambacheew D."/>
            <person name="Muzemil S."/>
            <person name="Studholme D.J."/>
        </authorList>
    </citation>
    <scope>NUCLEOTIDE SEQUENCE [LARGE SCALE GENOMIC DNA]</scope>
</reference>
<name>A0A427B070_ENSVE</name>
<comment type="caution">
    <text evidence="3">The sequence shown here is derived from an EMBL/GenBank/DDBJ whole genome shotgun (WGS) entry which is preliminary data.</text>
</comment>
<gene>
    <name evidence="3" type="ORF">B296_00011871</name>
</gene>
<sequence>MAPATLQPEQSSTSGILRLRRTTGRPSDGDRAEGMTANLSDACMPFSAFVKVHHLQEYEKDVWWLIYGDNGAITVGYWPTSLFRGLNHTMKLAVFGGDVYSQS</sequence>
<evidence type="ECO:0000313" key="3">
    <source>
        <dbReference type="EMBL" id="RRT81913.1"/>
    </source>
</evidence>
<organism evidence="3 4">
    <name type="scientific">Ensete ventricosum</name>
    <name type="common">Abyssinian banana</name>
    <name type="synonym">Musa ensete</name>
    <dbReference type="NCBI Taxonomy" id="4639"/>
    <lineage>
        <taxon>Eukaryota</taxon>
        <taxon>Viridiplantae</taxon>
        <taxon>Streptophyta</taxon>
        <taxon>Embryophyta</taxon>
        <taxon>Tracheophyta</taxon>
        <taxon>Spermatophyta</taxon>
        <taxon>Magnoliopsida</taxon>
        <taxon>Liliopsida</taxon>
        <taxon>Zingiberales</taxon>
        <taxon>Musaceae</taxon>
        <taxon>Ensete</taxon>
    </lineage>
</organism>